<feature type="binding site" evidence="7">
    <location>
        <position position="207"/>
    </location>
    <ligand>
        <name>phosphoenolpyruvate</name>
        <dbReference type="ChEBI" id="CHEBI:58702"/>
    </ligand>
</feature>
<sequence>MPLVHTPLLQYSGSMRAVIHPHQFTGTYRIPASKSHTIRRLLFATLAQGVSVLEYPLDSLDARSCVAICRAFGAHIEEVRESAEEARRSGNPNAPAPDGSRLARWIVTGVGKDPSGQPNLKTPEDVLNVGNSGTTLYLALAVAGLHGGISIFTGDHQIRRRSAQNLLVALEGLGVRAESSRNNGCAPIIIQGPWKGGRVSIACPTSQYLSALLIAAPLAAPGTITELEVPLLNEQPYVEMTLAYLDAQGVHYEAAPDRSFFRIWGGASYKPMGGIVPGDFSSAAFPACAAAISGGTVTLLGLDPTDTQGDKALFEYLALMGCQVSWNQQVDGWSLTIAAPKELRGQTLDLNATPDALPVMAATACFAKGTTKLINVPNARIKETDRIAVMAQELGKLGAHITEQVDGLVIEGGQPLRGTEVQGHDDHRVVMALAVAGLACQGATTVDSAEAAAVTYPGFLELLGADMIE</sequence>
<feature type="binding site" evidence="7">
    <location>
        <position position="378"/>
    </location>
    <ligand>
        <name>3-phosphoshikimate</name>
        <dbReference type="ChEBI" id="CHEBI:145989"/>
    </ligand>
</feature>
<dbReference type="Gene3D" id="3.65.10.10">
    <property type="entry name" value="Enolpyruvate transferase domain"/>
    <property type="match status" value="2"/>
</dbReference>
<dbReference type="AlphaFoldDB" id="F8F4H1"/>
<dbReference type="eggNOG" id="COG0128">
    <property type="taxonomic scope" value="Bacteria"/>
</dbReference>
<dbReference type="GO" id="GO:0005737">
    <property type="term" value="C:cytoplasm"/>
    <property type="evidence" value="ECO:0007669"/>
    <property type="project" value="UniProtKB-SubCell"/>
</dbReference>
<dbReference type="Proteomes" id="UP000000503">
    <property type="component" value="Chromosome"/>
</dbReference>
<feature type="active site" description="Proton acceptor" evidence="7">
    <location>
        <position position="355"/>
    </location>
</feature>
<feature type="domain" description="Enolpyruvate transferase" evidence="8">
    <location>
        <begin position="117"/>
        <end position="462"/>
    </location>
</feature>
<feature type="binding site" evidence="7">
    <location>
        <position position="133"/>
    </location>
    <ligand>
        <name>phosphoenolpyruvate</name>
        <dbReference type="ChEBI" id="CHEBI:58702"/>
    </ligand>
</feature>
<feature type="domain" description="Enolpyruvate transferase" evidence="8">
    <location>
        <begin position="22"/>
        <end position="93"/>
    </location>
</feature>
<feature type="binding site" evidence="7">
    <location>
        <position position="205"/>
    </location>
    <ligand>
        <name>3-phosphoshikimate</name>
        <dbReference type="ChEBI" id="CHEBI:145989"/>
    </ligand>
</feature>
<protein>
    <recommendedName>
        <fullName evidence="7">3-phosphoshikimate 1-carboxyvinyltransferase</fullName>
        <ecNumber evidence="7">2.5.1.19</ecNumber>
    </recommendedName>
    <alternativeName>
        <fullName evidence="7">5-enolpyruvylshikimate-3-phosphate synthase</fullName>
        <shortName evidence="7">EPSP synthase</shortName>
        <shortName evidence="7">EPSPS</shortName>
    </alternativeName>
</protein>
<dbReference type="GO" id="GO:0009423">
    <property type="term" value="P:chorismate biosynthetic process"/>
    <property type="evidence" value="ECO:0007669"/>
    <property type="project" value="UniProtKB-UniRule"/>
</dbReference>
<feature type="binding site" evidence="7">
    <location>
        <position position="207"/>
    </location>
    <ligand>
        <name>3-phosphoshikimate</name>
        <dbReference type="ChEBI" id="CHEBI:145989"/>
    </ligand>
</feature>
<accession>F8F4H1</accession>
<evidence type="ECO:0000256" key="6">
    <source>
        <dbReference type="ARBA" id="ARBA00044633"/>
    </source>
</evidence>
<evidence type="ECO:0000313" key="9">
    <source>
        <dbReference type="EMBL" id="AEJ20618.1"/>
    </source>
</evidence>
<comment type="function">
    <text evidence="7">Catalyzes the transfer of the enolpyruvyl moiety of phosphoenolpyruvate (PEP) to the 5-hydroxyl of shikimate-3-phosphate (S3P) to produce enolpyruvyl shikimate-3-phosphate and inorganic phosphate.</text>
</comment>
<dbReference type="CDD" id="cd01556">
    <property type="entry name" value="EPSP_synthase"/>
    <property type="match status" value="1"/>
</dbReference>
<comment type="subcellular location">
    <subcellularLocation>
        <location evidence="7">Cytoplasm</location>
    </subcellularLocation>
</comment>
<dbReference type="PANTHER" id="PTHR21090">
    <property type="entry name" value="AROM/DEHYDROQUINATE SYNTHASE"/>
    <property type="match status" value="1"/>
</dbReference>
<keyword evidence="7" id="KW-0963">Cytoplasm</keyword>
<dbReference type="NCBIfam" id="TIGR01356">
    <property type="entry name" value="aroA"/>
    <property type="match status" value="1"/>
</dbReference>
<feature type="binding site" evidence="7">
    <location>
        <position position="34"/>
    </location>
    <ligand>
        <name>3-phosphoshikimate</name>
        <dbReference type="ChEBI" id="CHEBI:145989"/>
    </ligand>
</feature>
<feature type="binding site" evidence="7">
    <location>
        <position position="39"/>
    </location>
    <ligand>
        <name>3-phosphoshikimate</name>
        <dbReference type="ChEBI" id="CHEBI:145989"/>
    </ligand>
</feature>
<comment type="caution">
    <text evidence="7">Lacks conserved residue(s) required for the propagation of feature annotation.</text>
</comment>
<keyword evidence="4 7" id="KW-0808">Transferase</keyword>
<dbReference type="GO" id="GO:0009073">
    <property type="term" value="P:aromatic amino acid family biosynthetic process"/>
    <property type="evidence" value="ECO:0007669"/>
    <property type="project" value="UniProtKB-KW"/>
</dbReference>
<evidence type="ECO:0000256" key="7">
    <source>
        <dbReference type="HAMAP-Rule" id="MF_00210"/>
    </source>
</evidence>
<dbReference type="InterPro" id="IPR023193">
    <property type="entry name" value="EPSP_synthase_CS"/>
</dbReference>
<proteinExistence type="inferred from homology"/>
<dbReference type="Pfam" id="PF00275">
    <property type="entry name" value="EPSP_synthase"/>
    <property type="match status" value="2"/>
</dbReference>
<dbReference type="UniPathway" id="UPA00053">
    <property type="reaction ID" value="UER00089"/>
</dbReference>
<comment type="subunit">
    <text evidence="7">Monomer.</text>
</comment>
<evidence type="ECO:0000256" key="3">
    <source>
        <dbReference type="ARBA" id="ARBA00022605"/>
    </source>
</evidence>
<dbReference type="HAMAP" id="MF_00210">
    <property type="entry name" value="EPSP_synth"/>
    <property type="match status" value="1"/>
</dbReference>
<gene>
    <name evidence="7" type="primary">aroA</name>
    <name evidence="9" type="ordered locus">Spica_2514</name>
</gene>
<feature type="binding site" evidence="7">
    <location>
        <position position="34"/>
    </location>
    <ligand>
        <name>phosphoenolpyruvate</name>
        <dbReference type="ChEBI" id="CHEBI:58702"/>
    </ligand>
</feature>
<feature type="binding site" evidence="7">
    <location>
        <position position="355"/>
    </location>
    <ligand>
        <name>3-phosphoshikimate</name>
        <dbReference type="ChEBI" id="CHEBI:145989"/>
    </ligand>
</feature>
<feature type="binding site" evidence="7">
    <location>
        <position position="386"/>
    </location>
    <ligand>
        <name>phosphoenolpyruvate</name>
        <dbReference type="ChEBI" id="CHEBI:58702"/>
    </ligand>
</feature>
<feature type="binding site" evidence="7">
    <location>
        <position position="382"/>
    </location>
    <ligand>
        <name>3-phosphoshikimate</name>
        <dbReference type="ChEBI" id="CHEBI:145989"/>
    </ligand>
</feature>
<reference evidence="10" key="1">
    <citation type="journal article" date="2013" name="Stand. Genomic Sci.">
        <title>Genome sequence of the thermophilic fresh-water bacterium Spirochaeta caldaria type strain (H1(T)), reclassification of Spirochaeta caldaria, Spirochaeta stenostrepta, and Spirochaeta zuelzerae in the genus Treponema as Treponema caldaria comb. nov., Treponema stenostrepta comb. nov., and Treponema zuelzerae comb. nov., and emendation of the genus Treponema.</title>
        <authorList>
            <person name="Abt B."/>
            <person name="Goker M."/>
            <person name="Scheuner C."/>
            <person name="Han C."/>
            <person name="Lu M."/>
            <person name="Misra M."/>
            <person name="Lapidus A."/>
            <person name="Nolan M."/>
            <person name="Lucas S."/>
            <person name="Hammon N."/>
            <person name="Deshpande S."/>
            <person name="Cheng J.F."/>
            <person name="Tapia R."/>
            <person name="Goodwin L.A."/>
            <person name="Pitluck S."/>
            <person name="Liolios K."/>
            <person name="Pagani I."/>
            <person name="Ivanova N."/>
            <person name="Mavromatis K."/>
            <person name="Mikhailova N."/>
            <person name="Huntemann M."/>
            <person name="Pati A."/>
            <person name="Chen A."/>
            <person name="Palaniappan K."/>
            <person name="Land M."/>
            <person name="Hauser L."/>
            <person name="Jeffries C.D."/>
            <person name="Rohde M."/>
            <person name="Spring S."/>
            <person name="Gronow S."/>
            <person name="Detter J.C."/>
            <person name="Bristow J."/>
            <person name="Eisen J.A."/>
            <person name="Markowitz V."/>
            <person name="Hugenholtz P."/>
            <person name="Kyrpides N.C."/>
            <person name="Woyke T."/>
            <person name="Klenk H.P."/>
        </authorList>
    </citation>
    <scope>NUCLEOTIDE SEQUENCE</scope>
    <source>
        <strain evidence="10">ATCC 51460 / DSM 7334 / H1</strain>
    </source>
</reference>
<dbReference type="SUPFAM" id="SSF55205">
    <property type="entry name" value="EPT/RTPC-like"/>
    <property type="match status" value="1"/>
</dbReference>
<feature type="binding site" evidence="7">
    <location>
        <position position="428"/>
    </location>
    <ligand>
        <name>phosphoenolpyruvate</name>
        <dbReference type="ChEBI" id="CHEBI:58702"/>
    </ligand>
</feature>
<evidence type="ECO:0000259" key="8">
    <source>
        <dbReference type="Pfam" id="PF00275"/>
    </source>
</evidence>
<evidence type="ECO:0000256" key="4">
    <source>
        <dbReference type="ARBA" id="ARBA00022679"/>
    </source>
</evidence>
<keyword evidence="5 7" id="KW-0057">Aromatic amino acid biosynthesis</keyword>
<dbReference type="STRING" id="744872.Spica_2514"/>
<comment type="catalytic activity">
    <reaction evidence="6">
        <text>3-phosphoshikimate + phosphoenolpyruvate = 5-O-(1-carboxyvinyl)-3-phosphoshikimate + phosphate</text>
        <dbReference type="Rhea" id="RHEA:21256"/>
        <dbReference type="ChEBI" id="CHEBI:43474"/>
        <dbReference type="ChEBI" id="CHEBI:57701"/>
        <dbReference type="ChEBI" id="CHEBI:58702"/>
        <dbReference type="ChEBI" id="CHEBI:145989"/>
        <dbReference type="EC" id="2.5.1.19"/>
    </reaction>
    <physiologicalReaction direction="left-to-right" evidence="6">
        <dbReference type="Rhea" id="RHEA:21257"/>
    </physiologicalReaction>
</comment>
<dbReference type="PANTHER" id="PTHR21090:SF5">
    <property type="entry name" value="PENTAFUNCTIONAL AROM POLYPEPTIDE"/>
    <property type="match status" value="1"/>
</dbReference>
<evidence type="ECO:0000313" key="10">
    <source>
        <dbReference type="Proteomes" id="UP000000503"/>
    </source>
</evidence>
<feature type="binding site" evidence="7">
    <location>
        <position position="206"/>
    </location>
    <ligand>
        <name>3-phosphoshikimate</name>
        <dbReference type="ChEBI" id="CHEBI:145989"/>
    </ligand>
</feature>
<dbReference type="PROSITE" id="PS00885">
    <property type="entry name" value="EPSP_SYNTHASE_2"/>
    <property type="match status" value="1"/>
</dbReference>
<dbReference type="GO" id="GO:0008652">
    <property type="term" value="P:amino acid biosynthetic process"/>
    <property type="evidence" value="ECO:0007669"/>
    <property type="project" value="UniProtKB-KW"/>
</dbReference>
<dbReference type="KEGG" id="scd:Spica_2514"/>
<dbReference type="InterPro" id="IPR006264">
    <property type="entry name" value="EPSP_synthase"/>
</dbReference>
<dbReference type="EMBL" id="CP002868">
    <property type="protein sequence ID" value="AEJ20618.1"/>
    <property type="molecule type" value="Genomic_DNA"/>
</dbReference>
<evidence type="ECO:0000256" key="5">
    <source>
        <dbReference type="ARBA" id="ARBA00023141"/>
    </source>
</evidence>
<dbReference type="InterPro" id="IPR013792">
    <property type="entry name" value="RNA3'P_cycl/enolpyr_Trfase_a/b"/>
</dbReference>
<dbReference type="EC" id="2.5.1.19" evidence="7"/>
<keyword evidence="3 7" id="KW-0028">Amino-acid biosynthesis</keyword>
<dbReference type="GO" id="GO:0003866">
    <property type="term" value="F:3-phosphoshikimate 1-carboxyvinyltransferase activity"/>
    <property type="evidence" value="ECO:0007669"/>
    <property type="project" value="UniProtKB-UniRule"/>
</dbReference>
<dbReference type="HOGENOM" id="CLU_024321_0_0_12"/>
<evidence type="ECO:0000256" key="1">
    <source>
        <dbReference type="ARBA" id="ARBA00004811"/>
    </source>
</evidence>
<dbReference type="InterPro" id="IPR036968">
    <property type="entry name" value="Enolpyruvate_Tfrase_sf"/>
</dbReference>
<evidence type="ECO:0000256" key="2">
    <source>
        <dbReference type="ARBA" id="ARBA00009948"/>
    </source>
</evidence>
<organism evidence="9 10">
    <name type="scientific">Gracilinema caldarium (strain ATCC 51460 / DSM 7334 / H1)</name>
    <name type="common">Treponema caldarium</name>
    <dbReference type="NCBI Taxonomy" id="744872"/>
    <lineage>
        <taxon>Bacteria</taxon>
        <taxon>Pseudomonadati</taxon>
        <taxon>Spirochaetota</taxon>
        <taxon>Spirochaetia</taxon>
        <taxon>Spirochaetales</taxon>
        <taxon>Breznakiellaceae</taxon>
        <taxon>Gracilinema</taxon>
    </lineage>
</organism>
<comment type="pathway">
    <text evidence="1 7">Metabolic intermediate biosynthesis; chorismate biosynthesis; chorismate from D-erythrose 4-phosphate and phosphoenolpyruvate: step 6/7.</text>
</comment>
<feature type="binding site" evidence="7">
    <location>
        <position position="35"/>
    </location>
    <ligand>
        <name>3-phosphoshikimate</name>
        <dbReference type="ChEBI" id="CHEBI:145989"/>
    </ligand>
</feature>
<comment type="similarity">
    <text evidence="2 7">Belongs to the EPSP synthase family.</text>
</comment>
<keyword evidence="10" id="KW-1185">Reference proteome</keyword>
<name>F8F4H1_GRAC1</name>
<feature type="binding site" evidence="7">
    <location>
        <position position="161"/>
    </location>
    <ligand>
        <name>phosphoenolpyruvate</name>
        <dbReference type="ChEBI" id="CHEBI:58702"/>
    </ligand>
</feature>
<dbReference type="PIRSF" id="PIRSF000505">
    <property type="entry name" value="EPSPS"/>
    <property type="match status" value="1"/>
</dbReference>
<dbReference type="InterPro" id="IPR001986">
    <property type="entry name" value="Enolpyruvate_Tfrase_dom"/>
</dbReference>